<proteinExistence type="predicted"/>
<organism evidence="1 2">
    <name type="scientific">Goodea atripinnis</name>
    <dbReference type="NCBI Taxonomy" id="208336"/>
    <lineage>
        <taxon>Eukaryota</taxon>
        <taxon>Metazoa</taxon>
        <taxon>Chordata</taxon>
        <taxon>Craniata</taxon>
        <taxon>Vertebrata</taxon>
        <taxon>Euteleostomi</taxon>
        <taxon>Actinopterygii</taxon>
        <taxon>Neopterygii</taxon>
        <taxon>Teleostei</taxon>
        <taxon>Neoteleostei</taxon>
        <taxon>Acanthomorphata</taxon>
        <taxon>Ovalentaria</taxon>
        <taxon>Atherinomorphae</taxon>
        <taxon>Cyprinodontiformes</taxon>
        <taxon>Goodeidae</taxon>
        <taxon>Goodea</taxon>
    </lineage>
</organism>
<reference evidence="1 2" key="1">
    <citation type="submission" date="2021-06" db="EMBL/GenBank/DDBJ databases">
        <authorList>
            <person name="Palmer J.M."/>
        </authorList>
    </citation>
    <scope>NUCLEOTIDE SEQUENCE [LARGE SCALE GENOMIC DNA]</scope>
    <source>
        <strain evidence="1 2">GA_2019</strain>
        <tissue evidence="1">Muscle</tissue>
    </source>
</reference>
<accession>A0ABV0MGE9</accession>
<dbReference type="Proteomes" id="UP001476798">
    <property type="component" value="Unassembled WGS sequence"/>
</dbReference>
<name>A0ABV0MGE9_9TELE</name>
<sequence>MRRLNTALAPKFLVSEKSARSGSRSGALREAAALQPPQVQLLPLRPGFVRQTGSASGDREDHLCRLCGEGKGDT</sequence>
<protein>
    <submittedName>
        <fullName evidence="1">Uncharacterized protein</fullName>
    </submittedName>
</protein>
<dbReference type="EMBL" id="JAHRIO010000468">
    <property type="protein sequence ID" value="MEQ2158092.1"/>
    <property type="molecule type" value="Genomic_DNA"/>
</dbReference>
<evidence type="ECO:0000313" key="2">
    <source>
        <dbReference type="Proteomes" id="UP001476798"/>
    </source>
</evidence>
<comment type="caution">
    <text evidence="1">The sequence shown here is derived from an EMBL/GenBank/DDBJ whole genome shotgun (WGS) entry which is preliminary data.</text>
</comment>
<gene>
    <name evidence="1" type="ORF">GOODEAATRI_008694</name>
</gene>
<evidence type="ECO:0000313" key="1">
    <source>
        <dbReference type="EMBL" id="MEQ2158092.1"/>
    </source>
</evidence>
<keyword evidence="2" id="KW-1185">Reference proteome</keyword>